<dbReference type="EMBL" id="LUUI01000090">
    <property type="protein sequence ID" value="OAI17129.1"/>
    <property type="molecule type" value="Genomic_DNA"/>
</dbReference>
<feature type="transmembrane region" description="Helical" evidence="1">
    <location>
        <begin position="81"/>
        <end position="100"/>
    </location>
</feature>
<evidence type="ECO:0000313" key="3">
    <source>
        <dbReference type="Proteomes" id="UP000078476"/>
    </source>
</evidence>
<gene>
    <name evidence="2" type="ORF">A1359_06450</name>
</gene>
<keyword evidence="1" id="KW-0472">Membrane</keyword>
<proteinExistence type="predicted"/>
<evidence type="ECO:0008006" key="4">
    <source>
        <dbReference type="Google" id="ProtNLM"/>
    </source>
</evidence>
<name>A0A177NIT8_9GAMM</name>
<keyword evidence="1" id="KW-0812">Transmembrane</keyword>
<dbReference type="STRING" id="980561.A1359_06450"/>
<dbReference type="InterPro" id="IPR035362">
    <property type="entry name" value="KleE"/>
</dbReference>
<comment type="caution">
    <text evidence="2">The sequence shown here is derived from an EMBL/GenBank/DDBJ whole genome shotgun (WGS) entry which is preliminary data.</text>
</comment>
<sequence>MSAKVYKFPGVGKNRPLMNKNRTYESDKKYTKLNTSYIQNLLYVIWIVLATCWFFVKWLIALDVLYQFLRAIYYSGTPGMFAGWYALFHFGVFIAITYFVEFYGPRKF</sequence>
<dbReference type="Pfam" id="PF17394">
    <property type="entry name" value="KleE"/>
    <property type="match status" value="1"/>
</dbReference>
<keyword evidence="3" id="KW-1185">Reference proteome</keyword>
<dbReference type="OrthoDB" id="7476652at2"/>
<reference evidence="2 3" key="1">
    <citation type="submission" date="2016-03" db="EMBL/GenBank/DDBJ databases">
        <authorList>
            <person name="Ploux O."/>
        </authorList>
    </citation>
    <scope>NUCLEOTIDE SEQUENCE [LARGE SCALE GENOMIC DNA]</scope>
    <source>
        <strain evidence="2 3">R-45370</strain>
    </source>
</reference>
<accession>A0A177NIT8</accession>
<feature type="transmembrane region" description="Helical" evidence="1">
    <location>
        <begin position="41"/>
        <end position="61"/>
    </location>
</feature>
<keyword evidence="1" id="KW-1133">Transmembrane helix</keyword>
<dbReference type="RefSeq" id="WP_083960538.1">
    <property type="nucleotide sequence ID" value="NZ_LUUI01000090.1"/>
</dbReference>
<organism evidence="2 3">
    <name type="scientific">Methylomonas lenta</name>
    <dbReference type="NCBI Taxonomy" id="980561"/>
    <lineage>
        <taxon>Bacteria</taxon>
        <taxon>Pseudomonadati</taxon>
        <taxon>Pseudomonadota</taxon>
        <taxon>Gammaproteobacteria</taxon>
        <taxon>Methylococcales</taxon>
        <taxon>Methylococcaceae</taxon>
        <taxon>Methylomonas</taxon>
    </lineage>
</organism>
<evidence type="ECO:0000313" key="2">
    <source>
        <dbReference type="EMBL" id="OAI17129.1"/>
    </source>
</evidence>
<protein>
    <recommendedName>
        <fullName evidence="4">Protein kleE</fullName>
    </recommendedName>
</protein>
<dbReference type="AlphaFoldDB" id="A0A177NIT8"/>
<dbReference type="Proteomes" id="UP000078476">
    <property type="component" value="Unassembled WGS sequence"/>
</dbReference>
<evidence type="ECO:0000256" key="1">
    <source>
        <dbReference type="SAM" id="Phobius"/>
    </source>
</evidence>